<feature type="domain" description="Spaetzle" evidence="5">
    <location>
        <begin position="136"/>
        <end position="229"/>
    </location>
</feature>
<dbReference type="GO" id="GO:0005121">
    <property type="term" value="F:Toll binding"/>
    <property type="evidence" value="ECO:0007669"/>
    <property type="project" value="TreeGrafter"/>
</dbReference>
<dbReference type="SUPFAM" id="SSF57501">
    <property type="entry name" value="Cystine-knot cytokines"/>
    <property type="match status" value="1"/>
</dbReference>
<evidence type="ECO:0000256" key="3">
    <source>
        <dbReference type="ARBA" id="ARBA00023180"/>
    </source>
</evidence>
<proteinExistence type="predicted"/>
<dbReference type="AlphaFoldDB" id="A0AAD7ZCM6"/>
<organism evidence="6 7">
    <name type="scientific">Diploptera punctata</name>
    <name type="common">Pacific beetle cockroach</name>
    <dbReference type="NCBI Taxonomy" id="6984"/>
    <lineage>
        <taxon>Eukaryota</taxon>
        <taxon>Metazoa</taxon>
        <taxon>Ecdysozoa</taxon>
        <taxon>Arthropoda</taxon>
        <taxon>Hexapoda</taxon>
        <taxon>Insecta</taxon>
        <taxon>Pterygota</taxon>
        <taxon>Neoptera</taxon>
        <taxon>Polyneoptera</taxon>
        <taxon>Dictyoptera</taxon>
        <taxon>Blattodea</taxon>
        <taxon>Blaberoidea</taxon>
        <taxon>Blaberidae</taxon>
        <taxon>Diplopterinae</taxon>
        <taxon>Diploptera</taxon>
    </lineage>
</organism>
<accession>A0AAD7ZCM6</accession>
<protein>
    <recommendedName>
        <fullName evidence="5">Spaetzle domain-containing protein</fullName>
    </recommendedName>
</protein>
<evidence type="ECO:0000313" key="7">
    <source>
        <dbReference type="Proteomes" id="UP001233999"/>
    </source>
</evidence>
<dbReference type="InterPro" id="IPR052444">
    <property type="entry name" value="Spz/Toll_ligand-like"/>
</dbReference>
<comment type="caution">
    <text evidence="6">The sequence shown here is derived from an EMBL/GenBank/DDBJ whole genome shotgun (WGS) entry which is preliminary data.</text>
</comment>
<sequence length="235" mass="27238">MGAESESDTGIQDTVLESSTLPADHRSSSSDKLSVYAKQTTKVDFVSDKLDQPSFRIVNHVPNDIRHKHGGPKPPCAKEFDYCLFNEEYPENAVHEILNNYHDDMHHMYNGMNLYSPEEYLAHENYSLGYRHKGNFVCESEVTYIRPGWAKNWMNEWMTVVNTEKYPQTIRVETCKFGGKKCEYLAPCYKSFCVQRFAYVKLLCVDPFNPHHRPVVDVFEVPTACSCFVENFVFY</sequence>
<evidence type="ECO:0000256" key="4">
    <source>
        <dbReference type="SAM" id="MobiDB-lite"/>
    </source>
</evidence>
<feature type="region of interest" description="Disordered" evidence="4">
    <location>
        <begin position="1"/>
        <end position="33"/>
    </location>
</feature>
<dbReference type="Gene3D" id="2.10.90.10">
    <property type="entry name" value="Cystine-knot cytokines"/>
    <property type="match status" value="1"/>
</dbReference>
<keyword evidence="1" id="KW-0732">Signal</keyword>
<dbReference type="InterPro" id="IPR029034">
    <property type="entry name" value="Cystine-knot_cytokine"/>
</dbReference>
<dbReference type="PANTHER" id="PTHR23199:SF12">
    <property type="entry name" value="NEUROTROPHIN 1-RELATED"/>
    <property type="match status" value="1"/>
</dbReference>
<name>A0AAD7ZCM6_DIPPU</name>
<gene>
    <name evidence="6" type="ORF">L9F63_025234</name>
</gene>
<dbReference type="GO" id="GO:0008083">
    <property type="term" value="F:growth factor activity"/>
    <property type="evidence" value="ECO:0007669"/>
    <property type="project" value="TreeGrafter"/>
</dbReference>
<evidence type="ECO:0000256" key="1">
    <source>
        <dbReference type="ARBA" id="ARBA00022729"/>
    </source>
</evidence>
<evidence type="ECO:0000256" key="2">
    <source>
        <dbReference type="ARBA" id="ARBA00023157"/>
    </source>
</evidence>
<dbReference type="GO" id="GO:0045087">
    <property type="term" value="P:innate immune response"/>
    <property type="evidence" value="ECO:0007669"/>
    <property type="project" value="TreeGrafter"/>
</dbReference>
<reference evidence="6" key="2">
    <citation type="submission" date="2023-05" db="EMBL/GenBank/DDBJ databases">
        <authorList>
            <person name="Fouks B."/>
        </authorList>
    </citation>
    <scope>NUCLEOTIDE SEQUENCE</scope>
    <source>
        <strain evidence="6">Stay&amp;Tobe</strain>
        <tissue evidence="6">Testes</tissue>
    </source>
</reference>
<dbReference type="Proteomes" id="UP001233999">
    <property type="component" value="Unassembled WGS sequence"/>
</dbReference>
<evidence type="ECO:0000259" key="5">
    <source>
        <dbReference type="Pfam" id="PF16077"/>
    </source>
</evidence>
<dbReference type="PANTHER" id="PTHR23199">
    <property type="entry name" value="NEUROTROPHIN 1-RELATED"/>
    <property type="match status" value="1"/>
</dbReference>
<dbReference type="GO" id="GO:0021556">
    <property type="term" value="P:central nervous system formation"/>
    <property type="evidence" value="ECO:0007669"/>
    <property type="project" value="TreeGrafter"/>
</dbReference>
<keyword evidence="2" id="KW-1015">Disulfide bond</keyword>
<reference evidence="6" key="1">
    <citation type="journal article" date="2023" name="IScience">
        <title>Live-bearing cockroach genome reveals convergent evolutionary mechanisms linked to viviparity in insects and beyond.</title>
        <authorList>
            <person name="Fouks B."/>
            <person name="Harrison M.C."/>
            <person name="Mikhailova A.A."/>
            <person name="Marchal E."/>
            <person name="English S."/>
            <person name="Carruthers M."/>
            <person name="Jennings E.C."/>
            <person name="Chiamaka E.L."/>
            <person name="Frigard R.A."/>
            <person name="Pippel M."/>
            <person name="Attardo G.M."/>
            <person name="Benoit J.B."/>
            <person name="Bornberg-Bauer E."/>
            <person name="Tobe S.S."/>
        </authorList>
    </citation>
    <scope>NUCLEOTIDE SEQUENCE</scope>
    <source>
        <strain evidence="6">Stay&amp;Tobe</strain>
    </source>
</reference>
<dbReference type="GO" id="GO:0005615">
    <property type="term" value="C:extracellular space"/>
    <property type="evidence" value="ECO:0007669"/>
    <property type="project" value="UniProtKB-ARBA"/>
</dbReference>
<dbReference type="Pfam" id="PF16077">
    <property type="entry name" value="Spaetzle"/>
    <property type="match status" value="1"/>
</dbReference>
<keyword evidence="7" id="KW-1185">Reference proteome</keyword>
<keyword evidence="3" id="KW-0325">Glycoprotein</keyword>
<dbReference type="InterPro" id="IPR032104">
    <property type="entry name" value="Spaetzle"/>
</dbReference>
<feature type="compositionally biased region" description="Polar residues" evidence="4">
    <location>
        <begin position="8"/>
        <end position="21"/>
    </location>
</feature>
<evidence type="ECO:0000313" key="6">
    <source>
        <dbReference type="EMBL" id="KAJ9577905.1"/>
    </source>
</evidence>
<dbReference type="EMBL" id="JASPKZ010009228">
    <property type="protein sequence ID" value="KAJ9577905.1"/>
    <property type="molecule type" value="Genomic_DNA"/>
</dbReference>